<feature type="region of interest" description="Disordered" evidence="1">
    <location>
        <begin position="78"/>
        <end position="98"/>
    </location>
</feature>
<name>A0ABQ4V1L3_9HYPH</name>
<evidence type="ECO:0000313" key="2">
    <source>
        <dbReference type="EMBL" id="GJE77237.1"/>
    </source>
</evidence>
<evidence type="ECO:0000313" key="3">
    <source>
        <dbReference type="Proteomes" id="UP001055093"/>
    </source>
</evidence>
<evidence type="ECO:0000256" key="1">
    <source>
        <dbReference type="SAM" id="MobiDB-lite"/>
    </source>
</evidence>
<accession>A0ABQ4V1L3</accession>
<keyword evidence="3" id="KW-1185">Reference proteome</keyword>
<dbReference type="Proteomes" id="UP001055093">
    <property type="component" value="Unassembled WGS sequence"/>
</dbReference>
<sequence>MMPEPRAPAPAGTVDELREVAAEQLALTAFHSTLAVDQFSVLADAGALYNARRAVAHIRHAVATLKLMEEAVSKAATEAEQRRAERGLNGRQRRGERA</sequence>
<gene>
    <name evidence="2" type="ORF">BGCPKDLD_3840</name>
</gene>
<reference evidence="2" key="1">
    <citation type="journal article" date="2021" name="Front. Microbiol.">
        <title>Comprehensive Comparative Genomics and Phenotyping of Methylobacterium Species.</title>
        <authorList>
            <person name="Alessa O."/>
            <person name="Ogura Y."/>
            <person name="Fujitani Y."/>
            <person name="Takami H."/>
            <person name="Hayashi T."/>
            <person name="Sahin N."/>
            <person name="Tani A."/>
        </authorList>
    </citation>
    <scope>NUCLEOTIDE SEQUENCE</scope>
    <source>
        <strain evidence="2">DSM 14458</strain>
    </source>
</reference>
<protein>
    <submittedName>
        <fullName evidence="2">Uncharacterized protein</fullName>
    </submittedName>
</protein>
<proteinExistence type="predicted"/>
<comment type="caution">
    <text evidence="2">The sequence shown here is derived from an EMBL/GenBank/DDBJ whole genome shotgun (WGS) entry which is preliminary data.</text>
</comment>
<organism evidence="2 3">
    <name type="scientific">Methylorubrum suomiense</name>
    <dbReference type="NCBI Taxonomy" id="144191"/>
    <lineage>
        <taxon>Bacteria</taxon>
        <taxon>Pseudomonadati</taxon>
        <taxon>Pseudomonadota</taxon>
        <taxon>Alphaproteobacteria</taxon>
        <taxon>Hyphomicrobiales</taxon>
        <taxon>Methylobacteriaceae</taxon>
        <taxon>Methylorubrum</taxon>
    </lineage>
</organism>
<dbReference type="EMBL" id="BPRE01000013">
    <property type="protein sequence ID" value="GJE77237.1"/>
    <property type="molecule type" value="Genomic_DNA"/>
</dbReference>
<reference evidence="2" key="2">
    <citation type="submission" date="2021-08" db="EMBL/GenBank/DDBJ databases">
        <authorList>
            <person name="Tani A."/>
            <person name="Ola A."/>
            <person name="Ogura Y."/>
            <person name="Katsura K."/>
            <person name="Hayashi T."/>
        </authorList>
    </citation>
    <scope>NUCLEOTIDE SEQUENCE</scope>
    <source>
        <strain evidence="2">DSM 14458</strain>
    </source>
</reference>